<gene>
    <name evidence="1" type="ORF">KW868_14605</name>
</gene>
<evidence type="ECO:0000313" key="1">
    <source>
        <dbReference type="EMBL" id="MCF0265677.1"/>
    </source>
</evidence>
<dbReference type="EMBL" id="JAHWXT010000005">
    <property type="protein sequence ID" value="MCF0265677.1"/>
    <property type="molecule type" value="Genomic_DNA"/>
</dbReference>
<name>A0A8X8KI13_ACIGI</name>
<accession>A0A8X8KI13</accession>
<dbReference type="Proteomes" id="UP000887320">
    <property type="component" value="Unassembled WGS sequence"/>
</dbReference>
<protein>
    <submittedName>
        <fullName evidence="1">Uncharacterized protein</fullName>
    </submittedName>
</protein>
<dbReference type="SUPFAM" id="SSF55486">
    <property type="entry name" value="Metalloproteases ('zincins'), catalytic domain"/>
    <property type="match status" value="1"/>
</dbReference>
<comment type="caution">
    <text evidence="1">The sequence shown here is derived from an EMBL/GenBank/DDBJ whole genome shotgun (WGS) entry which is preliminary data.</text>
</comment>
<dbReference type="RefSeq" id="WP_234623757.1">
    <property type="nucleotide sequence ID" value="NZ_JAHWXT010000005.1"/>
</dbReference>
<organism evidence="1 2">
    <name type="scientific">Acinetobacter guillouiae</name>
    <name type="common">Acinetobacter genomosp. 11</name>
    <dbReference type="NCBI Taxonomy" id="106649"/>
    <lineage>
        <taxon>Bacteria</taxon>
        <taxon>Pseudomonadati</taxon>
        <taxon>Pseudomonadota</taxon>
        <taxon>Gammaproteobacteria</taxon>
        <taxon>Moraxellales</taxon>
        <taxon>Moraxellaceae</taxon>
        <taxon>Acinetobacter</taxon>
    </lineage>
</organism>
<reference evidence="1" key="1">
    <citation type="submission" date="2021-07" db="EMBL/GenBank/DDBJ databases">
        <authorList>
            <person name="Fernandez M."/>
            <person name="Pereira P."/>
            <person name="Torres Tejerizo G.A."/>
            <person name="Gonzalez P."/>
            <person name="Agostini E."/>
        </authorList>
    </citation>
    <scope>NUCLEOTIDE SEQUENCE</scope>
    <source>
        <strain evidence="1">SFC 500-1A</strain>
    </source>
</reference>
<sequence>MSSPKKNALSKSCLRDFSVHFRRPYEIGRPVDEYNGEFGFDWVRDEYIYPILTIKEIKDPVIYAYSHDFTFSLLKDNYVRSVNKEISYPNYFPSWLSIFASGCKGVLGSEEINAQGAVLDLEIHQDVIDAYYQDKLTVNGTVLIFEASNTSIKISTFNNNQQTDYIEEPLSRFIDSERVKVNLGTKTRYAYKKKKAITVHCLGDVLKQNESITVIAKCGENKKEVGIIYLSRNDQVITKGLVIVDVKVNGEILKRPENYEKALKYNIFNQCLMVVQVLKTDIFDLDRLSKTDAEVGAFVKKWWTKEISEAYGKKFLEVCSNTLEQESQNSIRNKTINVEEDLSQEFQRELIDLYDRKRKVEDKLLSIYSEVEQKNYIFFAPICVSETPKTENVYDPISKKEISQPVWMNVLGSASYKPKSKFLTPRVKKIDMNSKEAFNELKWANTVAVFKDAMATKEGFLKTFSHELCHTFGLLHTFNVHGNKFRYQQGYTDNIMDYSYTDDGETSKFNKRQLVFRKDQVDEMYTINSKEKILGDHNH</sequence>
<dbReference type="AlphaFoldDB" id="A0A8X8KI13"/>
<evidence type="ECO:0000313" key="2">
    <source>
        <dbReference type="Proteomes" id="UP000887320"/>
    </source>
</evidence>
<proteinExistence type="predicted"/>